<dbReference type="Gene3D" id="3.30.420.10">
    <property type="entry name" value="Ribonuclease H-like superfamily/Ribonuclease H"/>
    <property type="match status" value="1"/>
</dbReference>
<feature type="domain" description="Integrase catalytic" evidence="2">
    <location>
        <begin position="340"/>
        <end position="513"/>
    </location>
</feature>
<evidence type="ECO:0000313" key="4">
    <source>
        <dbReference type="Proteomes" id="UP000186817"/>
    </source>
</evidence>
<feature type="region of interest" description="Disordered" evidence="1">
    <location>
        <begin position="678"/>
        <end position="715"/>
    </location>
</feature>
<reference evidence="3 4" key="1">
    <citation type="submission" date="2016-02" db="EMBL/GenBank/DDBJ databases">
        <title>Genome analysis of coral dinoflagellate symbionts highlights evolutionary adaptations to a symbiotic lifestyle.</title>
        <authorList>
            <person name="Aranda M."/>
            <person name="Li Y."/>
            <person name="Liew Y.J."/>
            <person name="Baumgarten S."/>
            <person name="Simakov O."/>
            <person name="Wilson M."/>
            <person name="Piel J."/>
            <person name="Ashoor H."/>
            <person name="Bougouffa S."/>
            <person name="Bajic V.B."/>
            <person name="Ryu T."/>
            <person name="Ravasi T."/>
            <person name="Bayer T."/>
            <person name="Micklem G."/>
            <person name="Kim H."/>
            <person name="Bhak J."/>
            <person name="Lajeunesse T.C."/>
            <person name="Voolstra C.R."/>
        </authorList>
    </citation>
    <scope>NUCLEOTIDE SEQUENCE [LARGE SCALE GENOMIC DNA]</scope>
    <source>
        <strain evidence="3 4">CCMP2467</strain>
    </source>
</reference>
<dbReference type="PROSITE" id="PS50994">
    <property type="entry name" value="INTEGRASE"/>
    <property type="match status" value="1"/>
</dbReference>
<evidence type="ECO:0000256" key="1">
    <source>
        <dbReference type="SAM" id="MobiDB-lite"/>
    </source>
</evidence>
<feature type="region of interest" description="Disordered" evidence="1">
    <location>
        <begin position="89"/>
        <end position="112"/>
    </location>
</feature>
<dbReference type="InterPro" id="IPR036397">
    <property type="entry name" value="RNaseH_sf"/>
</dbReference>
<evidence type="ECO:0000313" key="3">
    <source>
        <dbReference type="EMBL" id="OLP75078.1"/>
    </source>
</evidence>
<dbReference type="OrthoDB" id="442457at2759"/>
<accession>A0A1Q9BWJ7</accession>
<dbReference type="GO" id="GO:0015074">
    <property type="term" value="P:DNA integration"/>
    <property type="evidence" value="ECO:0007669"/>
    <property type="project" value="InterPro"/>
</dbReference>
<dbReference type="InterPro" id="IPR013103">
    <property type="entry name" value="RVT_2"/>
</dbReference>
<dbReference type="SUPFAM" id="SSF53098">
    <property type="entry name" value="Ribonuclease H-like"/>
    <property type="match status" value="1"/>
</dbReference>
<keyword evidence="4" id="KW-1185">Reference proteome</keyword>
<organism evidence="3 4">
    <name type="scientific">Symbiodinium microadriaticum</name>
    <name type="common">Dinoflagellate</name>
    <name type="synonym">Zooxanthella microadriatica</name>
    <dbReference type="NCBI Taxonomy" id="2951"/>
    <lineage>
        <taxon>Eukaryota</taxon>
        <taxon>Sar</taxon>
        <taxon>Alveolata</taxon>
        <taxon>Dinophyceae</taxon>
        <taxon>Suessiales</taxon>
        <taxon>Symbiodiniaceae</taxon>
        <taxon>Symbiodinium</taxon>
    </lineage>
</organism>
<dbReference type="AlphaFoldDB" id="A0A1Q9BWJ7"/>
<name>A0A1Q9BWJ7_SYMMI</name>
<gene>
    <name evidence="3" type="primary">GIP</name>
    <name evidence="3" type="ORF">AK812_SmicGene45190</name>
</gene>
<sequence length="1204" mass="134804">MGPEDSGDHKLVLGYYAYGNMRGICANTSRFASLCLYLKNYFLDKDPTAKWRSISLALNCQPTVHADYNNLKGTLNYLTTTGGFSHGGGLWQEGKDSSTSTPPTSFMDPKERPVKGFVSDARGKIVSFNADKLHSTEELKENDVGYVNGGFNSTISDTLTATGNDSPSSLWLHPPCGNYDHDEKKFFEVLDICGRWQVRHFGSLFVPVPLDDADQERRVRLQMESFGKVHKVLIDETAFFKATHNTVHEAYVAEGEVDEGGRAEVERLREGAAGITFDKKVPSDMAAALRRLHQNLGHPAREDLVRHLHHAGADRDVIKAAKSLECSTCARMKGPKSARPAAEPKLLEFGDVVGVDMMYAYDVDGKKIKLFSMVDHASSYQVVVQVTRQTGSILEKTFLKNWVQVFGAPKVITLDLERGIQDAFGRLADWYHIELRTSAGQAHWQSGFTERHGKWWKEIFARVVQEQTVRGDETEEAIGATSTAKNNLRRRCGWAPCQIVFGKNPRDEADLQFEVEEGGGQLLRTADDAQRRREAIRNAARIAFYQVRTEDKVRRGMSQKARVKPRDLENGSMVLFWRKPANKKNGLWKGPGTIIGRQEDNYWVSHGGRCYLCAPEHLRRALPEEVGGLFALRATKDDLLRLVENNYDDPEVFPGDGAPEEDQAYLDDILADLSMPENSQDETGAVDMELDNGDLPEQRTSGMRRGAPGDDPPRAVRRRFSTKRAEEAYMLKRASTRRGREKQLEKEIPWSLIPESKRQLFIDAEHKQWEEHLRLGALRPLSLKESLDKKDCGRILSSRFAYRDKNLAKRRADATVEWKAKSRLVVSGHTDPDIASGALRTDSPTVSRTAVMCLLQMAASRTDENWGVSAGDVTAAFLNGEKLDRELYLKQPKHGLPGLHPDQLIKVEKGVFGLIDSPRKWWKKFKKDIQELTIILHNDKKAKFYASALDPCVFQLVELDDEGTRGNGTPLCYAAVHVDDILLVAERGVRDLVQKQLSTCFPVDEWEQDVFDFIGSHIETKPEGIFVSQSSYAANRLFEVEVSPSMPDDVPANPEQIADNRSLVGALSWLASQSRPDLACGVSMCQQLQAKPNIGDLRFSNLMARRALLHKDEGIFLAKVPLNEIVFTVFHDAGWSNAPDSNADPVYFLYSEDERNGIIEEGPWVNKKRKTKKKNSSVASQLGALVTVHGKDALGPSGLDWAIP</sequence>
<dbReference type="Pfam" id="PF07727">
    <property type="entry name" value="RVT_2"/>
    <property type="match status" value="1"/>
</dbReference>
<dbReference type="InterPro" id="IPR012337">
    <property type="entry name" value="RNaseH-like_sf"/>
</dbReference>
<dbReference type="InterPro" id="IPR001584">
    <property type="entry name" value="Integrase_cat-core"/>
</dbReference>
<protein>
    <submittedName>
        <fullName evidence="3">Copia protein</fullName>
    </submittedName>
</protein>
<dbReference type="EMBL" id="LSRX01002823">
    <property type="protein sequence ID" value="OLP75078.1"/>
    <property type="molecule type" value="Genomic_DNA"/>
</dbReference>
<proteinExistence type="predicted"/>
<dbReference type="Proteomes" id="UP000186817">
    <property type="component" value="Unassembled WGS sequence"/>
</dbReference>
<evidence type="ECO:0000259" key="2">
    <source>
        <dbReference type="PROSITE" id="PS50994"/>
    </source>
</evidence>
<comment type="caution">
    <text evidence="3">The sequence shown here is derived from an EMBL/GenBank/DDBJ whole genome shotgun (WGS) entry which is preliminary data.</text>
</comment>
<dbReference type="GO" id="GO:0003676">
    <property type="term" value="F:nucleic acid binding"/>
    <property type="evidence" value="ECO:0007669"/>
    <property type="project" value="InterPro"/>
</dbReference>